<dbReference type="Proteomes" id="UP000785679">
    <property type="component" value="Unassembled WGS sequence"/>
</dbReference>
<dbReference type="EMBL" id="RRYP01019259">
    <property type="protein sequence ID" value="TNV73308.1"/>
    <property type="molecule type" value="Genomic_DNA"/>
</dbReference>
<comment type="caution">
    <text evidence="1">The sequence shown here is derived from an EMBL/GenBank/DDBJ whole genome shotgun (WGS) entry which is preliminary data.</text>
</comment>
<dbReference type="AlphaFoldDB" id="A0A8J8SWX3"/>
<protein>
    <submittedName>
        <fullName evidence="1">Uncharacterized protein</fullName>
    </submittedName>
</protein>
<proteinExistence type="predicted"/>
<organism evidence="1 2">
    <name type="scientific">Halteria grandinella</name>
    <dbReference type="NCBI Taxonomy" id="5974"/>
    <lineage>
        <taxon>Eukaryota</taxon>
        <taxon>Sar</taxon>
        <taxon>Alveolata</taxon>
        <taxon>Ciliophora</taxon>
        <taxon>Intramacronucleata</taxon>
        <taxon>Spirotrichea</taxon>
        <taxon>Stichotrichia</taxon>
        <taxon>Sporadotrichida</taxon>
        <taxon>Halteriidae</taxon>
        <taxon>Halteria</taxon>
    </lineage>
</organism>
<evidence type="ECO:0000313" key="2">
    <source>
        <dbReference type="Proteomes" id="UP000785679"/>
    </source>
</evidence>
<name>A0A8J8SWX3_HALGN</name>
<accession>A0A8J8SWX3</accession>
<evidence type="ECO:0000313" key="1">
    <source>
        <dbReference type="EMBL" id="TNV73308.1"/>
    </source>
</evidence>
<sequence length="176" mass="21017">MSMMRNRRKMKAQREKTGKTRKVQQIYLPLVAYCLDIIKILQNEYWKESILQKNISMLYYNNNLFYNQAHEKLSQTSKPKAKGKLECIDNSSTVSSDKFCFNSNCSFFQIDQICIILMRSEEEQTFMALCSRQGFGSSFSCGYQMNGRVRRAYYNICWTQYWRSQCFVDKKFRFTE</sequence>
<reference evidence="1" key="1">
    <citation type="submission" date="2019-06" db="EMBL/GenBank/DDBJ databases">
        <authorList>
            <person name="Zheng W."/>
        </authorList>
    </citation>
    <scope>NUCLEOTIDE SEQUENCE</scope>
    <source>
        <strain evidence="1">QDHG01</strain>
    </source>
</reference>
<gene>
    <name evidence="1" type="ORF">FGO68_gene7375</name>
</gene>
<keyword evidence="2" id="KW-1185">Reference proteome</keyword>